<protein>
    <submittedName>
        <fullName evidence="3">Putative epimerase/dehydratase</fullName>
    </submittedName>
</protein>
<dbReference type="InterPro" id="IPR051783">
    <property type="entry name" value="NAD(P)-dependent_oxidoreduct"/>
</dbReference>
<dbReference type="GO" id="GO:0004029">
    <property type="term" value="F:aldehyde dehydrogenase (NAD+) activity"/>
    <property type="evidence" value="ECO:0007669"/>
    <property type="project" value="TreeGrafter"/>
</dbReference>
<dbReference type="InterPro" id="IPR001509">
    <property type="entry name" value="Epimerase_deHydtase"/>
</dbReference>
<dbReference type="Gene3D" id="3.40.50.720">
    <property type="entry name" value="NAD(P)-binding Rossmann-like Domain"/>
    <property type="match status" value="1"/>
</dbReference>
<reference evidence="3 4" key="1">
    <citation type="submission" date="2019-03" db="EMBL/GenBank/DDBJ databases">
        <title>Rhodosporidium diobovatum UCD-FST 08-225 genome sequencing, assembly, and annotation.</title>
        <authorList>
            <person name="Fakankun I.U."/>
            <person name="Fristensky B."/>
            <person name="Levin D.B."/>
        </authorList>
    </citation>
    <scope>NUCLEOTIDE SEQUENCE [LARGE SCALE GENOMIC DNA]</scope>
    <source>
        <strain evidence="3 4">UCD-FST 08-225</strain>
    </source>
</reference>
<accession>A0A5C5G0B6</accession>
<dbReference type="PANTHER" id="PTHR48079:SF9">
    <property type="entry name" value="PUTATIVE-RELATED"/>
    <property type="match status" value="1"/>
</dbReference>
<dbReference type="AlphaFoldDB" id="A0A5C5G0B6"/>
<dbReference type="OrthoDB" id="10000533at2759"/>
<dbReference type="Pfam" id="PF01370">
    <property type="entry name" value="Epimerase"/>
    <property type="match status" value="1"/>
</dbReference>
<proteinExistence type="predicted"/>
<evidence type="ECO:0000256" key="1">
    <source>
        <dbReference type="SAM" id="MobiDB-lite"/>
    </source>
</evidence>
<sequence length="288" mass="30200">MHVFVTSASGFVGSAVVQELLSHGHTVIGLARSQASADKLKLAGAEVLHGSVRDLEALKAGATQADGVIHLAFNHDFSRWLDSCREDGEAIDALGSALVDTGKPLVVTSGVGVLSVSRAPGSTTPCAEDDPSPTSASQMPRIQSELSALPLAQQGVRVSVVRLTPTVHGKGDVGFIPAMIRAARDRSAAAYVETGDNVWPTVHRDDAAVLYRLALEKASAGDIAAVIGKSLDVSVNSLKKDEADAHFGRLAHFAEMDLPASSDKTKATLGWEPRQIGLLEDLETGSYF</sequence>
<dbReference type="SUPFAM" id="SSF51735">
    <property type="entry name" value="NAD(P)-binding Rossmann-fold domains"/>
    <property type="match status" value="1"/>
</dbReference>
<name>A0A5C5G0B6_9BASI</name>
<feature type="domain" description="NAD-dependent epimerase/dehydratase" evidence="2">
    <location>
        <begin position="3"/>
        <end position="222"/>
    </location>
</feature>
<evidence type="ECO:0000313" key="4">
    <source>
        <dbReference type="Proteomes" id="UP000311382"/>
    </source>
</evidence>
<evidence type="ECO:0000259" key="2">
    <source>
        <dbReference type="Pfam" id="PF01370"/>
    </source>
</evidence>
<comment type="caution">
    <text evidence="3">The sequence shown here is derived from an EMBL/GenBank/DDBJ whole genome shotgun (WGS) entry which is preliminary data.</text>
</comment>
<dbReference type="CDD" id="cd05262">
    <property type="entry name" value="SDR_a7"/>
    <property type="match status" value="1"/>
</dbReference>
<gene>
    <name evidence="3" type="ORF">DMC30DRAFT_411044</name>
</gene>
<feature type="region of interest" description="Disordered" evidence="1">
    <location>
        <begin position="118"/>
        <end position="139"/>
    </location>
</feature>
<dbReference type="STRING" id="5288.A0A5C5G0B6"/>
<evidence type="ECO:0000313" key="3">
    <source>
        <dbReference type="EMBL" id="TNY22355.1"/>
    </source>
</evidence>
<keyword evidence="4" id="KW-1185">Reference proteome</keyword>
<dbReference type="InterPro" id="IPR036291">
    <property type="entry name" value="NAD(P)-bd_dom_sf"/>
</dbReference>
<dbReference type="Proteomes" id="UP000311382">
    <property type="component" value="Unassembled WGS sequence"/>
</dbReference>
<dbReference type="PANTHER" id="PTHR48079">
    <property type="entry name" value="PROTEIN YEEZ"/>
    <property type="match status" value="1"/>
</dbReference>
<dbReference type="EMBL" id="SOZI01000026">
    <property type="protein sequence ID" value="TNY22355.1"/>
    <property type="molecule type" value="Genomic_DNA"/>
</dbReference>
<dbReference type="GO" id="GO:0005737">
    <property type="term" value="C:cytoplasm"/>
    <property type="evidence" value="ECO:0007669"/>
    <property type="project" value="TreeGrafter"/>
</dbReference>
<organism evidence="3 4">
    <name type="scientific">Rhodotorula diobovata</name>
    <dbReference type="NCBI Taxonomy" id="5288"/>
    <lineage>
        <taxon>Eukaryota</taxon>
        <taxon>Fungi</taxon>
        <taxon>Dikarya</taxon>
        <taxon>Basidiomycota</taxon>
        <taxon>Pucciniomycotina</taxon>
        <taxon>Microbotryomycetes</taxon>
        <taxon>Sporidiobolales</taxon>
        <taxon>Sporidiobolaceae</taxon>
        <taxon>Rhodotorula</taxon>
    </lineage>
</organism>